<evidence type="ECO:0000313" key="2">
    <source>
        <dbReference type="Proteomes" id="UP000664859"/>
    </source>
</evidence>
<sequence>MSRNIFERIGDFTGLTVLDLNHYRLRTLSLLPESIGNLAALETLGLSEWKAIARLPDSIVKLRRLRTLDLAACEALTMLPERIEDLASLTILNLNYCKQLAGLPDSFYNLTKLTNLRCCNTRVATLSEQCIGGLASLSKFSWGGKPENAAAIQVPRGIGKLQALTALSLHSSRLTRLPDGICDLEALKLLDLCCCHALTHLPARIGELQALTYLDLSQCYALSSLPDSIVHLRALRHVDLDQCRLLANIPQSIQKVAQEH</sequence>
<dbReference type="Pfam" id="PF00560">
    <property type="entry name" value="LRR_1"/>
    <property type="match status" value="1"/>
</dbReference>
<dbReference type="Gene3D" id="3.80.10.10">
    <property type="entry name" value="Ribonuclease Inhibitor"/>
    <property type="match status" value="2"/>
</dbReference>
<keyword evidence="2" id="KW-1185">Reference proteome</keyword>
<dbReference type="InterPro" id="IPR032675">
    <property type="entry name" value="LRR_dom_sf"/>
</dbReference>
<dbReference type="Proteomes" id="UP000664859">
    <property type="component" value="Unassembled WGS sequence"/>
</dbReference>
<dbReference type="PANTHER" id="PTHR47186">
    <property type="entry name" value="LEUCINE-RICH REPEAT-CONTAINING PROTEIN 57"/>
    <property type="match status" value="1"/>
</dbReference>
<protein>
    <submittedName>
        <fullName evidence="1">Uncharacterized protein</fullName>
    </submittedName>
</protein>
<dbReference type="SUPFAM" id="SSF52058">
    <property type="entry name" value="L domain-like"/>
    <property type="match status" value="1"/>
</dbReference>
<dbReference type="OrthoDB" id="676979at2759"/>
<dbReference type="Pfam" id="PF13855">
    <property type="entry name" value="LRR_8"/>
    <property type="match status" value="1"/>
</dbReference>
<proteinExistence type="predicted"/>
<reference evidence="1" key="1">
    <citation type="submission" date="2021-02" db="EMBL/GenBank/DDBJ databases">
        <title>First Annotated Genome of the Yellow-green Alga Tribonema minus.</title>
        <authorList>
            <person name="Mahan K.M."/>
        </authorList>
    </citation>
    <scope>NUCLEOTIDE SEQUENCE</scope>
    <source>
        <strain evidence="1">UTEX B ZZ1240</strain>
    </source>
</reference>
<evidence type="ECO:0000313" key="1">
    <source>
        <dbReference type="EMBL" id="KAG5188798.1"/>
    </source>
</evidence>
<accession>A0A836CKM6</accession>
<comment type="caution">
    <text evidence="1">The sequence shown here is derived from an EMBL/GenBank/DDBJ whole genome shotgun (WGS) entry which is preliminary data.</text>
</comment>
<dbReference type="PANTHER" id="PTHR47186:SF61">
    <property type="entry name" value="LEUCINE-RICH REPEAT-CONTAINING PROTEIN 57-RELATED"/>
    <property type="match status" value="1"/>
</dbReference>
<dbReference type="InterPro" id="IPR001611">
    <property type="entry name" value="Leu-rich_rpt"/>
</dbReference>
<dbReference type="AlphaFoldDB" id="A0A836CKM6"/>
<organism evidence="1 2">
    <name type="scientific">Tribonema minus</name>
    <dbReference type="NCBI Taxonomy" id="303371"/>
    <lineage>
        <taxon>Eukaryota</taxon>
        <taxon>Sar</taxon>
        <taxon>Stramenopiles</taxon>
        <taxon>Ochrophyta</taxon>
        <taxon>PX clade</taxon>
        <taxon>Xanthophyceae</taxon>
        <taxon>Tribonematales</taxon>
        <taxon>Tribonemataceae</taxon>
        <taxon>Tribonema</taxon>
    </lineage>
</organism>
<gene>
    <name evidence="1" type="ORF">JKP88DRAFT_177608</name>
</gene>
<dbReference type="EMBL" id="JAFCMP010000063">
    <property type="protein sequence ID" value="KAG5188798.1"/>
    <property type="molecule type" value="Genomic_DNA"/>
</dbReference>
<name>A0A836CKM6_9STRA</name>